<evidence type="ECO:0000313" key="2">
    <source>
        <dbReference type="EMBL" id="EUC44524.1"/>
    </source>
</evidence>
<organism evidence="2 3">
    <name type="scientific">Bipolaris oryzae ATCC 44560</name>
    <dbReference type="NCBI Taxonomy" id="930090"/>
    <lineage>
        <taxon>Eukaryota</taxon>
        <taxon>Fungi</taxon>
        <taxon>Dikarya</taxon>
        <taxon>Ascomycota</taxon>
        <taxon>Pezizomycotina</taxon>
        <taxon>Dothideomycetes</taxon>
        <taxon>Pleosporomycetidae</taxon>
        <taxon>Pleosporales</taxon>
        <taxon>Pleosporineae</taxon>
        <taxon>Pleosporaceae</taxon>
        <taxon>Bipolaris</taxon>
    </lineage>
</organism>
<feature type="domain" description="DUF3669" evidence="1">
    <location>
        <begin position="361"/>
        <end position="425"/>
    </location>
</feature>
<evidence type="ECO:0000313" key="3">
    <source>
        <dbReference type="Proteomes" id="UP000054032"/>
    </source>
</evidence>
<dbReference type="HOGENOM" id="CLU_039531_1_0_1"/>
<dbReference type="PANTHER" id="PTHR40780">
    <property type="entry name" value="DUF3669 DOMAIN-CONTAINING PROTEIN"/>
    <property type="match status" value="1"/>
</dbReference>
<dbReference type="GeneID" id="19129154"/>
<gene>
    <name evidence="2" type="ORF">COCMIDRAFT_97946</name>
</gene>
<evidence type="ECO:0000259" key="1">
    <source>
        <dbReference type="Pfam" id="PF12417"/>
    </source>
</evidence>
<dbReference type="PANTHER" id="PTHR40780:SF2">
    <property type="entry name" value="DUF3669 DOMAIN-CONTAINING PROTEIN"/>
    <property type="match status" value="1"/>
</dbReference>
<reference evidence="2 3" key="1">
    <citation type="journal article" date="2013" name="PLoS Genet.">
        <title>Comparative genome structure, secondary metabolite, and effector coding capacity across Cochliobolus pathogens.</title>
        <authorList>
            <person name="Condon B.J."/>
            <person name="Leng Y."/>
            <person name="Wu D."/>
            <person name="Bushley K.E."/>
            <person name="Ohm R.A."/>
            <person name="Otillar R."/>
            <person name="Martin J."/>
            <person name="Schackwitz W."/>
            <person name="Grimwood J."/>
            <person name="MohdZainudin N."/>
            <person name="Xue C."/>
            <person name="Wang R."/>
            <person name="Manning V.A."/>
            <person name="Dhillon B."/>
            <person name="Tu Z.J."/>
            <person name="Steffenson B.J."/>
            <person name="Salamov A."/>
            <person name="Sun H."/>
            <person name="Lowry S."/>
            <person name="LaButti K."/>
            <person name="Han J."/>
            <person name="Copeland A."/>
            <person name="Lindquist E."/>
            <person name="Barry K."/>
            <person name="Schmutz J."/>
            <person name="Baker S.E."/>
            <person name="Ciuffetti L.M."/>
            <person name="Grigoriev I.V."/>
            <person name="Zhong S."/>
            <person name="Turgeon B.G."/>
        </authorList>
    </citation>
    <scope>NUCLEOTIDE SEQUENCE [LARGE SCALE GENOMIC DNA]</scope>
    <source>
        <strain evidence="2 3">ATCC 44560</strain>
    </source>
</reference>
<dbReference type="STRING" id="930090.W6ZAH0"/>
<sequence>MQTNIVCAPSNCNNGSLGTNCGPSTRHLFNPLHPHRCIPTTHTIMASHSREFSDESAASHDTTLSQDARIFSFSEPQTESSSDNNSTYETLRRNLSARTVVSTSSSFAHRMERAKAAYNSHLAVIGRGTCGTVFEIAGTETAIKKGSDKQGLWVDANLTNVACRAVVETKALLESMFPGSSIPRVPQVYGWVRDEELEKWWEVNRSRFPDQDNATGYLFQVQRILPISKATRTALIKNYFPKEFHESSLADPSNKACLVRPYLGMRRSDHEFDHPAETLQNFPLHLDQMEDIELDIALFSREIAIGLAVIHWRAGLDGMDVEFVLGSSAIGSELPPIVEHFESVQPFSIPAGDFTRRQTHLWMLDFDKASKLDFNDWKKTRQQMVTAVTANDPYFPNPATSGESEELTWSAFEAAYLQAADALLKIHPTLSKKARAKKYPEAFLVDWKKRAQSLEETKDGGFIQFST</sequence>
<dbReference type="Pfam" id="PF12417">
    <property type="entry name" value="DUF3669"/>
    <property type="match status" value="1"/>
</dbReference>
<protein>
    <recommendedName>
        <fullName evidence="1">DUF3669 domain-containing protein</fullName>
    </recommendedName>
</protein>
<dbReference type="RefSeq" id="XP_007688946.1">
    <property type="nucleotide sequence ID" value="XM_007690756.1"/>
</dbReference>
<dbReference type="KEGG" id="bor:COCMIDRAFT_97946"/>
<dbReference type="Proteomes" id="UP000054032">
    <property type="component" value="Unassembled WGS sequence"/>
</dbReference>
<accession>W6ZAH0</accession>
<dbReference type="OrthoDB" id="2993351at2759"/>
<dbReference type="AlphaFoldDB" id="W6ZAH0"/>
<keyword evidence="3" id="KW-1185">Reference proteome</keyword>
<proteinExistence type="predicted"/>
<dbReference type="eggNOG" id="ENOG502SHT4">
    <property type="taxonomic scope" value="Eukaryota"/>
</dbReference>
<dbReference type="EMBL" id="KI964002">
    <property type="protein sequence ID" value="EUC44524.1"/>
    <property type="molecule type" value="Genomic_DNA"/>
</dbReference>
<name>W6ZAH0_COCMI</name>
<dbReference type="InterPro" id="IPR022137">
    <property type="entry name" value="Znf_prot_DUF3669"/>
</dbReference>